<evidence type="ECO:0000313" key="3">
    <source>
        <dbReference type="Proteomes" id="UP000614460"/>
    </source>
</evidence>
<dbReference type="InterPro" id="IPR011971">
    <property type="entry name" value="CHP02284"/>
</dbReference>
<reference evidence="2" key="2">
    <citation type="submission" date="2020-09" db="EMBL/GenBank/DDBJ databases">
        <authorList>
            <person name="Sun Q."/>
            <person name="Zhou Y."/>
        </authorList>
    </citation>
    <scope>NUCLEOTIDE SEQUENCE</scope>
    <source>
        <strain evidence="2">CGMCC 1.15966</strain>
    </source>
</reference>
<reference evidence="2" key="1">
    <citation type="journal article" date="2014" name="Int. J. Syst. Evol. Microbiol.">
        <title>Complete genome sequence of Corynebacterium casei LMG S-19264T (=DSM 44701T), isolated from a smear-ripened cheese.</title>
        <authorList>
            <consortium name="US DOE Joint Genome Institute (JGI-PGF)"/>
            <person name="Walter F."/>
            <person name="Albersmeier A."/>
            <person name="Kalinowski J."/>
            <person name="Ruckert C."/>
        </authorList>
    </citation>
    <scope>NUCLEOTIDE SEQUENCE</scope>
    <source>
        <strain evidence="2">CGMCC 1.15966</strain>
    </source>
</reference>
<evidence type="ECO:0000259" key="1">
    <source>
        <dbReference type="Pfam" id="PF09537"/>
    </source>
</evidence>
<dbReference type="Proteomes" id="UP000614460">
    <property type="component" value="Unassembled WGS sequence"/>
</dbReference>
<dbReference type="NCBIfam" id="TIGR02284">
    <property type="entry name" value="PA2169 family four-helix-bundle protein"/>
    <property type="match status" value="1"/>
</dbReference>
<feature type="domain" description="DUF2383" evidence="1">
    <location>
        <begin position="8"/>
        <end position="118"/>
    </location>
</feature>
<dbReference type="SUPFAM" id="SSF47240">
    <property type="entry name" value="Ferritin-like"/>
    <property type="match status" value="1"/>
</dbReference>
<dbReference type="AlphaFoldDB" id="A0A8H9KV28"/>
<name>A0A8H9KV28_9SPHI</name>
<dbReference type="InterPro" id="IPR019052">
    <property type="entry name" value="DUF2383"/>
</dbReference>
<dbReference type="InterPro" id="IPR012347">
    <property type="entry name" value="Ferritin-like"/>
</dbReference>
<dbReference type="Pfam" id="PF09537">
    <property type="entry name" value="DUF2383"/>
    <property type="match status" value="1"/>
</dbReference>
<evidence type="ECO:0000313" key="2">
    <source>
        <dbReference type="EMBL" id="GGE14664.1"/>
    </source>
</evidence>
<dbReference type="EMBL" id="BMKM01000002">
    <property type="protein sequence ID" value="GGE14664.1"/>
    <property type="molecule type" value="Genomic_DNA"/>
</dbReference>
<keyword evidence="3" id="KW-1185">Reference proteome</keyword>
<accession>A0A8H9KV28</accession>
<proteinExistence type="predicted"/>
<gene>
    <name evidence="2" type="ORF">GCM10011516_10540</name>
</gene>
<dbReference type="InterPro" id="IPR009078">
    <property type="entry name" value="Ferritin-like_SF"/>
</dbReference>
<organism evidence="2 3">
    <name type="scientific">Sphingobacterium cellulitidis</name>
    <dbReference type="NCBI Taxonomy" id="1768011"/>
    <lineage>
        <taxon>Bacteria</taxon>
        <taxon>Pseudomonadati</taxon>
        <taxon>Bacteroidota</taxon>
        <taxon>Sphingobacteriia</taxon>
        <taxon>Sphingobacteriales</taxon>
        <taxon>Sphingobacteriaceae</taxon>
        <taxon>Sphingobacterium</taxon>
    </lineage>
</organism>
<dbReference type="Gene3D" id="1.20.1260.10">
    <property type="match status" value="1"/>
</dbReference>
<comment type="caution">
    <text evidence="2">The sequence shown here is derived from an EMBL/GenBank/DDBJ whole genome shotgun (WGS) entry which is preliminary data.</text>
</comment>
<protein>
    <recommendedName>
        <fullName evidence="1">DUF2383 domain-containing protein</fullName>
    </recommendedName>
</protein>
<sequence length="151" mass="17664">MENVDKKIDIVNQAVEINNDRIKGYEKAVEIAGESNLRELQALFRQYIDQSRQFIIELSPYLEQFGEEPTEETKFSGKIFRIWMDIKSAMSPSINQAILECCEKGEDEFKETYKKLLSECLDDYQDLIDLLQNQLAIAMEAHQHIKELRDL</sequence>
<dbReference type="RefSeq" id="WP_182498801.1">
    <property type="nucleotide sequence ID" value="NZ_BMKM01000002.1"/>
</dbReference>